<geneLocation type="mitochondrion" evidence="4"/>
<feature type="transmembrane region" description="Helical" evidence="2">
    <location>
        <begin position="68"/>
        <end position="97"/>
    </location>
</feature>
<evidence type="ECO:0008006" key="6">
    <source>
        <dbReference type="Google" id="ProtNLM"/>
    </source>
</evidence>
<feature type="transmembrane region" description="Helical" evidence="2">
    <location>
        <begin position="38"/>
        <end position="61"/>
    </location>
</feature>
<accession>A0A3P3YPE0</accession>
<feature type="transmembrane region" description="Helical" evidence="2">
    <location>
        <begin position="103"/>
        <end position="136"/>
    </location>
</feature>
<feature type="transmembrane region" description="Helical" evidence="2">
    <location>
        <begin position="277"/>
        <end position="302"/>
    </location>
</feature>
<feature type="signal peptide" evidence="3">
    <location>
        <begin position="1"/>
        <end position="22"/>
    </location>
</feature>
<protein>
    <recommendedName>
        <fullName evidence="6">G-protein coupled receptors family 2 profile 2 domain-containing protein</fullName>
    </recommendedName>
</protein>
<name>A0A3P3YPE0_PLABS</name>
<feature type="region of interest" description="Disordered" evidence="1">
    <location>
        <begin position="318"/>
        <end position="352"/>
    </location>
</feature>
<evidence type="ECO:0000256" key="2">
    <source>
        <dbReference type="SAM" id="Phobius"/>
    </source>
</evidence>
<feature type="transmembrane region" description="Helical" evidence="2">
    <location>
        <begin position="197"/>
        <end position="216"/>
    </location>
</feature>
<keyword evidence="2" id="KW-0812">Transmembrane</keyword>
<feature type="chain" id="PRO_5017945987" description="G-protein coupled receptors family 2 profile 2 domain-containing protein" evidence="3">
    <location>
        <begin position="23"/>
        <end position="352"/>
    </location>
</feature>
<evidence type="ECO:0000256" key="3">
    <source>
        <dbReference type="SAM" id="SignalP"/>
    </source>
</evidence>
<reference evidence="4 5" key="1">
    <citation type="submission" date="2018-03" db="EMBL/GenBank/DDBJ databases">
        <authorList>
            <person name="Fogelqvist J."/>
        </authorList>
    </citation>
    <scope>NUCLEOTIDE SEQUENCE [LARGE SCALE GENOMIC DNA]</scope>
</reference>
<organism evidence="4 5">
    <name type="scientific">Plasmodiophora brassicae</name>
    <name type="common">Clubroot disease agent</name>
    <dbReference type="NCBI Taxonomy" id="37360"/>
    <lineage>
        <taxon>Eukaryota</taxon>
        <taxon>Sar</taxon>
        <taxon>Rhizaria</taxon>
        <taxon>Endomyxa</taxon>
        <taxon>Phytomyxea</taxon>
        <taxon>Plasmodiophorida</taxon>
        <taxon>Plasmodiophoridae</taxon>
        <taxon>Plasmodiophora</taxon>
    </lineage>
</organism>
<feature type="transmembrane region" description="Helical" evidence="2">
    <location>
        <begin position="148"/>
        <end position="177"/>
    </location>
</feature>
<keyword evidence="2" id="KW-1133">Transmembrane helix</keyword>
<keyword evidence="3" id="KW-0732">Signal</keyword>
<gene>
    <name evidence="4" type="ORF">PLBR_LOCUS9238</name>
</gene>
<proteinExistence type="predicted"/>
<evidence type="ECO:0000313" key="4">
    <source>
        <dbReference type="EMBL" id="SPR02023.1"/>
    </source>
</evidence>
<sequence>MGLSPWSLALGALVVVAPQVQAREGPETLIRVPDAGLLAFSLTVEILSILGGLASLCMLIYTKHWKTVLQLLVLIMTVFRLVFSCSLLLMIVVVNAITSDHELFVACAALKFIQFATIIAGSGVNAAIMFSYYTIVKQMNSNTAPAHAHVWAALTLTGVAALALPVVSVVVLGDYYVVTSEECLVFGDTQVRNQASLGLIVVAALAEFLAALGFFVKGLLESTTMLTAASKAMTGVLVRTQRMFLCFSVSHIVAGIPMLVSLFWINFIASNVTATLATITSVLMHIASFQAGIEAAINWYFLLARGSQYATFASKGANADQDDDITGGGTERPTIPQAVVDPPRSAVQGHRL</sequence>
<evidence type="ECO:0000313" key="5">
    <source>
        <dbReference type="Proteomes" id="UP000290189"/>
    </source>
</evidence>
<feature type="transmembrane region" description="Helical" evidence="2">
    <location>
        <begin position="243"/>
        <end position="265"/>
    </location>
</feature>
<dbReference type="EMBL" id="OVEO01000020">
    <property type="protein sequence ID" value="SPR02023.1"/>
    <property type="molecule type" value="Genomic_DNA"/>
</dbReference>
<dbReference type="AlphaFoldDB" id="A0A3P3YPE0"/>
<dbReference type="Proteomes" id="UP000290189">
    <property type="component" value="Unassembled WGS sequence"/>
</dbReference>
<keyword evidence="4" id="KW-0496">Mitochondrion</keyword>
<evidence type="ECO:0000256" key="1">
    <source>
        <dbReference type="SAM" id="MobiDB-lite"/>
    </source>
</evidence>
<keyword evidence="2" id="KW-0472">Membrane</keyword>